<dbReference type="EMBL" id="QLUW01000005">
    <property type="protein sequence ID" value="RAP74095.1"/>
    <property type="molecule type" value="Genomic_DNA"/>
</dbReference>
<comment type="caution">
    <text evidence="9">The sequence shown here is derived from an EMBL/GenBank/DDBJ whole genome shotgun (WGS) entry which is preliminary data.</text>
</comment>
<dbReference type="Gene3D" id="1.10.3720.10">
    <property type="entry name" value="MetI-like"/>
    <property type="match status" value="1"/>
</dbReference>
<dbReference type="PANTHER" id="PTHR30193">
    <property type="entry name" value="ABC TRANSPORTER PERMEASE PROTEIN"/>
    <property type="match status" value="1"/>
</dbReference>
<feature type="transmembrane region" description="Helical" evidence="7">
    <location>
        <begin position="110"/>
        <end position="129"/>
    </location>
</feature>
<evidence type="ECO:0000256" key="4">
    <source>
        <dbReference type="ARBA" id="ARBA00022692"/>
    </source>
</evidence>
<dbReference type="PANTHER" id="PTHR30193:SF37">
    <property type="entry name" value="INNER MEMBRANE ABC TRANSPORTER PERMEASE PROTEIN YCJO"/>
    <property type="match status" value="1"/>
</dbReference>
<keyword evidence="2 7" id="KW-0813">Transport</keyword>
<gene>
    <name evidence="9" type="ORF">DL346_23780</name>
</gene>
<evidence type="ECO:0000256" key="2">
    <source>
        <dbReference type="ARBA" id="ARBA00022448"/>
    </source>
</evidence>
<evidence type="ECO:0000256" key="7">
    <source>
        <dbReference type="RuleBase" id="RU363032"/>
    </source>
</evidence>
<dbReference type="Pfam" id="PF00528">
    <property type="entry name" value="BPD_transp_1"/>
    <property type="match status" value="1"/>
</dbReference>
<feature type="domain" description="ABC transmembrane type-1" evidence="8">
    <location>
        <begin position="74"/>
        <end position="283"/>
    </location>
</feature>
<dbReference type="GO" id="GO:0005886">
    <property type="term" value="C:plasma membrane"/>
    <property type="evidence" value="ECO:0007669"/>
    <property type="project" value="UniProtKB-SubCell"/>
</dbReference>
<evidence type="ECO:0000256" key="5">
    <source>
        <dbReference type="ARBA" id="ARBA00022989"/>
    </source>
</evidence>
<evidence type="ECO:0000256" key="3">
    <source>
        <dbReference type="ARBA" id="ARBA00022475"/>
    </source>
</evidence>
<dbReference type="OrthoDB" id="9785347at2"/>
<keyword evidence="5 7" id="KW-1133">Transmembrane helix</keyword>
<dbReference type="InterPro" id="IPR035906">
    <property type="entry name" value="MetI-like_sf"/>
</dbReference>
<dbReference type="InterPro" id="IPR000515">
    <property type="entry name" value="MetI-like"/>
</dbReference>
<evidence type="ECO:0000256" key="1">
    <source>
        <dbReference type="ARBA" id="ARBA00004651"/>
    </source>
</evidence>
<dbReference type="RefSeq" id="WP_112884883.1">
    <property type="nucleotide sequence ID" value="NZ_QLUW01000005.1"/>
</dbReference>
<feature type="transmembrane region" description="Helical" evidence="7">
    <location>
        <begin position="70"/>
        <end position="90"/>
    </location>
</feature>
<evidence type="ECO:0000256" key="6">
    <source>
        <dbReference type="ARBA" id="ARBA00023136"/>
    </source>
</evidence>
<feature type="transmembrane region" description="Helical" evidence="7">
    <location>
        <begin position="157"/>
        <end position="182"/>
    </location>
</feature>
<keyword evidence="4 7" id="KW-0812">Transmembrane</keyword>
<evidence type="ECO:0000313" key="10">
    <source>
        <dbReference type="Proteomes" id="UP000249260"/>
    </source>
</evidence>
<accession>A0A328TZS4</accession>
<dbReference type="GO" id="GO:0055085">
    <property type="term" value="P:transmembrane transport"/>
    <property type="evidence" value="ECO:0007669"/>
    <property type="project" value="InterPro"/>
</dbReference>
<keyword evidence="10" id="KW-1185">Reference proteome</keyword>
<sequence length="294" mass="32720">MRISTKWNTWLTAYLMILPLIGLLTVFAVIPFLYAWYVSFSDWSFYDPWKFVGLKNYRQVLLDPKFTKSVIVGLKFSLYVVPASLILAFLFGHSMRHLRGKSADFVKTSIYIPTIMSGVIASIIFLFIYEYQGGFLNYAVGLLGGDKIAWLSNTKTVLIAIAVPAIWLGFGLTALIMLAGLLDIPESYYEAAELEGAGSFTKMFKITLPLMKNVILFLLVLGFNGSIQELVLPMVMTQGGPLEESQTPSLYIFNHFRDDILMGNTIASAILLFIVCGSVAAVLFRLVNSEKAAD</sequence>
<dbReference type="CDD" id="cd06261">
    <property type="entry name" value="TM_PBP2"/>
    <property type="match status" value="1"/>
</dbReference>
<comment type="similarity">
    <text evidence="7">Belongs to the binding-protein-dependent transport system permease family.</text>
</comment>
<feature type="transmembrane region" description="Helical" evidence="7">
    <location>
        <begin position="12"/>
        <end position="37"/>
    </location>
</feature>
<evidence type="ECO:0000259" key="8">
    <source>
        <dbReference type="PROSITE" id="PS50928"/>
    </source>
</evidence>
<dbReference type="Proteomes" id="UP000249260">
    <property type="component" value="Unassembled WGS sequence"/>
</dbReference>
<dbReference type="AlphaFoldDB" id="A0A328TZS4"/>
<keyword evidence="6 7" id="KW-0472">Membrane</keyword>
<protein>
    <submittedName>
        <fullName evidence="9">Sugar ABC transporter permease</fullName>
    </submittedName>
</protein>
<comment type="subcellular location">
    <subcellularLocation>
        <location evidence="1 7">Cell membrane</location>
        <topology evidence="1 7">Multi-pass membrane protein</topology>
    </subcellularLocation>
</comment>
<dbReference type="SUPFAM" id="SSF161098">
    <property type="entry name" value="MetI-like"/>
    <property type="match status" value="1"/>
</dbReference>
<reference evidence="9 10" key="1">
    <citation type="submission" date="2018-06" db="EMBL/GenBank/DDBJ databases">
        <title>Paenibacillus montanisoli sp. nov., isolated from mountain area soil.</title>
        <authorList>
            <person name="Wu M."/>
        </authorList>
    </citation>
    <scope>NUCLEOTIDE SEQUENCE [LARGE SCALE GENOMIC DNA]</scope>
    <source>
        <strain evidence="9 10">RA17</strain>
    </source>
</reference>
<dbReference type="InterPro" id="IPR051393">
    <property type="entry name" value="ABC_transporter_permease"/>
</dbReference>
<evidence type="ECO:0000313" key="9">
    <source>
        <dbReference type="EMBL" id="RAP74095.1"/>
    </source>
</evidence>
<feature type="transmembrane region" description="Helical" evidence="7">
    <location>
        <begin position="266"/>
        <end position="287"/>
    </location>
</feature>
<keyword evidence="3" id="KW-1003">Cell membrane</keyword>
<dbReference type="PROSITE" id="PS50928">
    <property type="entry name" value="ABC_TM1"/>
    <property type="match status" value="1"/>
</dbReference>
<proteinExistence type="inferred from homology"/>
<feature type="transmembrane region" description="Helical" evidence="7">
    <location>
        <begin position="210"/>
        <end position="227"/>
    </location>
</feature>
<organism evidence="9 10">
    <name type="scientific">Paenibacillus montanisoli</name>
    <dbReference type="NCBI Taxonomy" id="2081970"/>
    <lineage>
        <taxon>Bacteria</taxon>
        <taxon>Bacillati</taxon>
        <taxon>Bacillota</taxon>
        <taxon>Bacilli</taxon>
        <taxon>Bacillales</taxon>
        <taxon>Paenibacillaceae</taxon>
        <taxon>Paenibacillus</taxon>
    </lineage>
</organism>
<name>A0A328TZS4_9BACL</name>